<evidence type="ECO:0000259" key="7">
    <source>
        <dbReference type="PROSITE" id="PS50850"/>
    </source>
</evidence>
<feature type="domain" description="Major facilitator superfamily (MFS) profile" evidence="7">
    <location>
        <begin position="4"/>
        <end position="384"/>
    </location>
</feature>
<keyword evidence="9" id="KW-1185">Reference proteome</keyword>
<keyword evidence="5 6" id="KW-0472">Membrane</keyword>
<keyword evidence="4 6" id="KW-1133">Transmembrane helix</keyword>
<accession>A0A1X7GY40</accession>
<evidence type="ECO:0000256" key="6">
    <source>
        <dbReference type="SAM" id="Phobius"/>
    </source>
</evidence>
<dbReference type="RefSeq" id="WP_085425066.1">
    <property type="nucleotide sequence ID" value="NZ_FXAF01000011.1"/>
</dbReference>
<dbReference type="InterPro" id="IPR011701">
    <property type="entry name" value="MFS"/>
</dbReference>
<reference evidence="9" key="1">
    <citation type="submission" date="2017-04" db="EMBL/GenBank/DDBJ databases">
        <authorList>
            <person name="Varghese N."/>
            <person name="Submissions S."/>
        </authorList>
    </citation>
    <scope>NUCLEOTIDE SEQUENCE [LARGE SCALE GENOMIC DNA]</scope>
    <source>
        <strain evidence="9">B4P</strain>
    </source>
</reference>
<feature type="transmembrane region" description="Helical" evidence="6">
    <location>
        <begin position="100"/>
        <end position="121"/>
    </location>
</feature>
<dbReference type="InterPro" id="IPR036259">
    <property type="entry name" value="MFS_trans_sf"/>
</dbReference>
<feature type="transmembrane region" description="Helical" evidence="6">
    <location>
        <begin position="158"/>
        <end position="178"/>
    </location>
</feature>
<feature type="transmembrane region" description="Helical" evidence="6">
    <location>
        <begin position="290"/>
        <end position="308"/>
    </location>
</feature>
<feature type="transmembrane region" description="Helical" evidence="6">
    <location>
        <begin position="128"/>
        <end position="152"/>
    </location>
</feature>
<dbReference type="Proteomes" id="UP000192903">
    <property type="component" value="Unassembled WGS sequence"/>
</dbReference>
<feature type="transmembrane region" description="Helical" evidence="6">
    <location>
        <begin position="355"/>
        <end position="374"/>
    </location>
</feature>
<keyword evidence="3 6" id="KW-0812">Transmembrane</keyword>
<comment type="subcellular location">
    <subcellularLocation>
        <location evidence="1">Cell membrane</location>
        <topology evidence="1">Multi-pass membrane protein</topology>
    </subcellularLocation>
</comment>
<dbReference type="GO" id="GO:0022857">
    <property type="term" value="F:transmembrane transporter activity"/>
    <property type="evidence" value="ECO:0007669"/>
    <property type="project" value="InterPro"/>
</dbReference>
<feature type="transmembrane region" description="Helical" evidence="6">
    <location>
        <begin position="320"/>
        <end position="343"/>
    </location>
</feature>
<dbReference type="PANTHER" id="PTHR43124">
    <property type="entry name" value="PURINE EFFLUX PUMP PBUE"/>
    <property type="match status" value="1"/>
</dbReference>
<dbReference type="PROSITE" id="PS50850">
    <property type="entry name" value="MFS"/>
    <property type="match status" value="1"/>
</dbReference>
<feature type="transmembrane region" description="Helical" evidence="6">
    <location>
        <begin position="234"/>
        <end position="255"/>
    </location>
</feature>
<feature type="transmembrane region" description="Helical" evidence="6">
    <location>
        <begin position="69"/>
        <end position="88"/>
    </location>
</feature>
<dbReference type="InterPro" id="IPR020846">
    <property type="entry name" value="MFS_dom"/>
</dbReference>
<dbReference type="AlphaFoldDB" id="A0A1X7GY40"/>
<evidence type="ECO:0000313" key="8">
    <source>
        <dbReference type="EMBL" id="SMF75757.1"/>
    </source>
</evidence>
<organism evidence="8 9">
    <name type="scientific">Xaviernesmea oryzae</name>
    <dbReference type="NCBI Taxonomy" id="464029"/>
    <lineage>
        <taxon>Bacteria</taxon>
        <taxon>Pseudomonadati</taxon>
        <taxon>Pseudomonadota</taxon>
        <taxon>Alphaproteobacteria</taxon>
        <taxon>Hyphomicrobiales</taxon>
        <taxon>Rhizobiaceae</taxon>
        <taxon>Rhizobium/Agrobacterium group</taxon>
        <taxon>Xaviernesmea</taxon>
    </lineage>
</organism>
<dbReference type="OrthoDB" id="9810111at2"/>
<dbReference type="CDD" id="cd17324">
    <property type="entry name" value="MFS_NepI_like"/>
    <property type="match status" value="1"/>
</dbReference>
<evidence type="ECO:0000256" key="5">
    <source>
        <dbReference type="ARBA" id="ARBA00023136"/>
    </source>
</evidence>
<sequence length="397" mass="40297">MGIRLLALALGTFSIGTDSFVVAGILPDVSHSLGIGVTAAGQMITVYALAYALMTPVMATLTAQWPRRTVLAGGLVVFIVGNVLTAMVSTFDLVLLSRALAGLGGAMFTPAASAMAAGLVSPERRGRALAIVMAGLSGATALGAPIGTLIGSLGDWRLTMWFVAALGLLALVGVRLLLPQMAPPPRLRLAERLAPIGDLRVAMTLLTTLFVLSGLYTVYNYVSLAFERATGGDGSLLAALISMWGIAAIAGNLAAGVLTDKFGSRRIINAAAAIAALDFALMPVTSGTFIGASVTLIIWGFAGWGVLVPQQHRLIGIAPVKAPLLIALNAAAIYIAVSASGALGAAVLQVLDSRFLGLVGAVLIFAGLLTAEVAHGLIVRGAVSAVPAAATDSSHIS</sequence>
<evidence type="ECO:0000256" key="3">
    <source>
        <dbReference type="ARBA" id="ARBA00022692"/>
    </source>
</evidence>
<evidence type="ECO:0000256" key="1">
    <source>
        <dbReference type="ARBA" id="ARBA00004651"/>
    </source>
</evidence>
<evidence type="ECO:0000313" key="9">
    <source>
        <dbReference type="Proteomes" id="UP000192903"/>
    </source>
</evidence>
<feature type="transmembrane region" description="Helical" evidence="6">
    <location>
        <begin position="199"/>
        <end position="222"/>
    </location>
</feature>
<protein>
    <submittedName>
        <fullName evidence="8">Predicted arabinose efflux permease, MFS family</fullName>
    </submittedName>
</protein>
<proteinExistence type="predicted"/>
<feature type="transmembrane region" description="Helical" evidence="6">
    <location>
        <begin position="33"/>
        <end position="57"/>
    </location>
</feature>
<gene>
    <name evidence="8" type="ORF">SAMN02982989_4500</name>
</gene>
<evidence type="ECO:0000256" key="2">
    <source>
        <dbReference type="ARBA" id="ARBA00022475"/>
    </source>
</evidence>
<dbReference type="Gene3D" id="1.20.1250.20">
    <property type="entry name" value="MFS general substrate transporter like domains"/>
    <property type="match status" value="1"/>
</dbReference>
<dbReference type="InterPro" id="IPR050189">
    <property type="entry name" value="MFS_Efflux_Transporters"/>
</dbReference>
<dbReference type="GO" id="GO:0005886">
    <property type="term" value="C:plasma membrane"/>
    <property type="evidence" value="ECO:0007669"/>
    <property type="project" value="UniProtKB-SubCell"/>
</dbReference>
<name>A0A1X7GY40_9HYPH</name>
<keyword evidence="2" id="KW-1003">Cell membrane</keyword>
<evidence type="ECO:0000256" key="4">
    <source>
        <dbReference type="ARBA" id="ARBA00022989"/>
    </source>
</evidence>
<dbReference type="EMBL" id="FXAF01000011">
    <property type="protein sequence ID" value="SMF75757.1"/>
    <property type="molecule type" value="Genomic_DNA"/>
</dbReference>
<dbReference type="STRING" id="464029.SAMN02982989_4500"/>
<dbReference type="Pfam" id="PF07690">
    <property type="entry name" value="MFS_1"/>
    <property type="match status" value="1"/>
</dbReference>
<dbReference type="PANTHER" id="PTHR43124:SF10">
    <property type="entry name" value="PURINE EFFLUX PUMP PBUE"/>
    <property type="match status" value="1"/>
</dbReference>
<dbReference type="SUPFAM" id="SSF103473">
    <property type="entry name" value="MFS general substrate transporter"/>
    <property type="match status" value="1"/>
</dbReference>